<feature type="coiled-coil region" evidence="1">
    <location>
        <begin position="785"/>
        <end position="858"/>
    </location>
</feature>
<dbReference type="EMBL" id="QKZK01000008">
    <property type="protein sequence ID" value="PZX17874.1"/>
    <property type="molecule type" value="Genomic_DNA"/>
</dbReference>
<feature type="coiled-coil region" evidence="1">
    <location>
        <begin position="582"/>
        <end position="720"/>
    </location>
</feature>
<organism evidence="2 3">
    <name type="scientific">Breznakibacter xylanolyticus</name>
    <dbReference type="NCBI Taxonomy" id="990"/>
    <lineage>
        <taxon>Bacteria</taxon>
        <taxon>Pseudomonadati</taxon>
        <taxon>Bacteroidota</taxon>
        <taxon>Bacteroidia</taxon>
        <taxon>Marinilabiliales</taxon>
        <taxon>Marinilabiliaceae</taxon>
        <taxon>Breznakibacter</taxon>
    </lineage>
</organism>
<gene>
    <name evidence="2" type="ORF">LX69_01287</name>
</gene>
<comment type="caution">
    <text evidence="2">The sequence shown here is derived from an EMBL/GenBank/DDBJ whole genome shotgun (WGS) entry which is preliminary data.</text>
</comment>
<dbReference type="Proteomes" id="UP000249239">
    <property type="component" value="Unassembled WGS sequence"/>
</dbReference>
<evidence type="ECO:0000313" key="3">
    <source>
        <dbReference type="Proteomes" id="UP000249239"/>
    </source>
</evidence>
<evidence type="ECO:0000256" key="1">
    <source>
        <dbReference type="SAM" id="Coils"/>
    </source>
</evidence>
<evidence type="ECO:0000313" key="2">
    <source>
        <dbReference type="EMBL" id="PZX17874.1"/>
    </source>
</evidence>
<proteinExistence type="predicted"/>
<dbReference type="AlphaFoldDB" id="A0A2W7NMI7"/>
<name>A0A2W7NMI7_9BACT</name>
<protein>
    <submittedName>
        <fullName evidence="2">Uncharacterized protein DUF3584</fullName>
    </submittedName>
</protein>
<dbReference type="Pfam" id="PF12128">
    <property type="entry name" value="DUF3584"/>
    <property type="match status" value="1"/>
</dbReference>
<keyword evidence="3" id="KW-1185">Reference proteome</keyword>
<keyword evidence="1" id="KW-0175">Coiled coil</keyword>
<dbReference type="InterPro" id="IPR021979">
    <property type="entry name" value="DUF3584"/>
</dbReference>
<accession>A0A2W7NMI7</accession>
<feature type="coiled-coil region" evidence="1">
    <location>
        <begin position="350"/>
        <end position="523"/>
    </location>
</feature>
<reference evidence="2 3" key="1">
    <citation type="submission" date="2018-06" db="EMBL/GenBank/DDBJ databases">
        <title>Genomic Encyclopedia of Archaeal and Bacterial Type Strains, Phase II (KMG-II): from individual species to whole genera.</title>
        <authorList>
            <person name="Goeker M."/>
        </authorList>
    </citation>
    <scope>NUCLEOTIDE SEQUENCE [LARGE SCALE GENOMIC DNA]</scope>
    <source>
        <strain evidence="2 3">DSM 6779</strain>
    </source>
</reference>
<sequence>MINSASVKYAEVQLDGNIHFIGTQGVGKSTLLRSVLFFYNADALRLGLSKEKKSYAEYYFPYANSYVVYEVVRETGPFCVMTFKSQGKVCFRFIEGPYQRHHYINADGLAHDKWEKCRVAMDADNVAFTRKIDRFEEYRDIIYGNTQGKKEMKQFAIIESRQYQNIPRTIQNVLLNSKLEAEFIKQTIIMSLNEEDIRIDLTNYLHHLRDFEPQLADIKRFNDPRTRAASERIAELHSAIKYLNNEIDQLGNHLVWAHRKAANHQPELEKSLELHQGQLTARETQVTDMEARFQEKKEKWQKDIGIVESDIRRAHERQDYYAKLNIGDIIARIAQKPALDKERTALLNERELLTARFKEIAARFEALERDAQNRMKEQENDAQNTKLALKDDFLSMKEKLVTDYKKLIDDFNKLLDEEMKQARQVADECKNALSELRIRKEGIRHQRLYEKEIDELKEELARLRNDKNRADNQTEHLRQQVQTIQKQWETEENGRKAIYGRDRERLEEKIVRCRQHIKGIQQKIDNSKESFYGWLNEQKPGWEETIGRVCDEEILFSKNLSPALSEKAFDSFYGVDIDLNDIAKNVKTVADYQAEMATLQKEEEQYQADIAKLFDLFNDESEKIKKRYQQKIKDIKENIREQEYKSQQCATKSDTVTLRLNDLTQRAAGEKQEQMKGVDEAINKANNELLVANDNLRKAGESIKRQIKNKENERDKKIEEGQATLMAKQAEIEVTLKNLRLTHQSRLAELEQQKRKQLTNEGADTERIAAIDKRLTLIDAELIFIDQKRDTLADYNKDKRELLDRVDEFKANKNLLERQLQQEEHKHLQKKQERLTEIDELRQTLAAIQRELDWIADDLKEFHNFCKTDAFQRVAERLDEGNAGDETPKRTKQLVGELTDAYYKSINRVDELREAVNTFLGIFSSHNIFNFKTNLVERTEYLQFADELTDFVAFNKIAEFEKRFNERFADIIKLIGHDTAILVSKEGEIQRVINDINRDFKERNFAGVIKNIELRMEQSANSVVRLLLDVKKFNDEHGMGLGETNLFSRHDQQVKNQKAVELLRQMVKAIHDFRNDYISLSHTFELQFRIVENNNDTGWVEKLSNVGSDGTDVLVKAMINIMLLNVFKEGASKRFKEFRLHCMMDEIGKLHPANVRGILKFANDRNILLINGSPTENDALAYRHIYKLEKDPNSVTIVKRLITQYTKDA</sequence>